<name>A0A2P2JLI1_RHIMU</name>
<dbReference type="EMBL" id="GGEC01013839">
    <property type="protein sequence ID" value="MBW94322.1"/>
    <property type="molecule type" value="Transcribed_RNA"/>
</dbReference>
<evidence type="ECO:0000313" key="1">
    <source>
        <dbReference type="EMBL" id="MBW94322.1"/>
    </source>
</evidence>
<organism evidence="1">
    <name type="scientific">Rhizophora mucronata</name>
    <name type="common">Asiatic mangrove</name>
    <dbReference type="NCBI Taxonomy" id="61149"/>
    <lineage>
        <taxon>Eukaryota</taxon>
        <taxon>Viridiplantae</taxon>
        <taxon>Streptophyta</taxon>
        <taxon>Embryophyta</taxon>
        <taxon>Tracheophyta</taxon>
        <taxon>Spermatophyta</taxon>
        <taxon>Magnoliopsida</taxon>
        <taxon>eudicotyledons</taxon>
        <taxon>Gunneridae</taxon>
        <taxon>Pentapetalae</taxon>
        <taxon>rosids</taxon>
        <taxon>fabids</taxon>
        <taxon>Malpighiales</taxon>
        <taxon>Rhizophoraceae</taxon>
        <taxon>Rhizophora</taxon>
    </lineage>
</organism>
<dbReference type="AlphaFoldDB" id="A0A2P2JLI1"/>
<proteinExistence type="predicted"/>
<accession>A0A2P2JLI1</accession>
<protein>
    <submittedName>
        <fullName evidence="1">Uncharacterized protein</fullName>
    </submittedName>
</protein>
<reference evidence="1" key="1">
    <citation type="submission" date="2018-02" db="EMBL/GenBank/DDBJ databases">
        <title>Rhizophora mucronata_Transcriptome.</title>
        <authorList>
            <person name="Meera S.P."/>
            <person name="Sreeshan A."/>
            <person name="Augustine A."/>
        </authorList>
    </citation>
    <scope>NUCLEOTIDE SEQUENCE</scope>
    <source>
        <tissue evidence="1">Leaf</tissue>
    </source>
</reference>
<sequence>MSARSCVVTLPNICLPFPPLRFTLKDPMVSNIRASCSASSLTLFFSASILSSSILISLEGQNKSSLEAGKRILSIKHVANSTL</sequence>